<protein>
    <submittedName>
        <fullName evidence="1">Uncharacterized protein</fullName>
    </submittedName>
</protein>
<evidence type="ECO:0000313" key="1">
    <source>
        <dbReference type="EMBL" id="CEM48839.1"/>
    </source>
</evidence>
<gene>
    <name evidence="1" type="ORF">Cvel_9050</name>
</gene>
<dbReference type="VEuPathDB" id="CryptoDB:Cvel_9050"/>
<organism evidence="1">
    <name type="scientific">Chromera velia CCMP2878</name>
    <dbReference type="NCBI Taxonomy" id="1169474"/>
    <lineage>
        <taxon>Eukaryota</taxon>
        <taxon>Sar</taxon>
        <taxon>Alveolata</taxon>
        <taxon>Colpodellida</taxon>
        <taxon>Chromeraceae</taxon>
        <taxon>Chromera</taxon>
    </lineage>
</organism>
<dbReference type="EMBL" id="CDMZ01004161">
    <property type="protein sequence ID" value="CEM48839.1"/>
    <property type="molecule type" value="Genomic_DNA"/>
</dbReference>
<accession>A0A0G4HWJ2</accession>
<sequence>MVIVESMHIPPGGKQIEEARLPPERKVASPRGTRMSSLEVLQCTLTEAEMNHILQTFTDSEPPYLKTHLESQDPNKIRLRTVWFNNFTKRIGEDGCLVALCPKQPRFTCPKGFVARWLLASFDELHLIVLRLEGLESYPTEGNRA</sequence>
<reference evidence="1" key="1">
    <citation type="submission" date="2014-11" db="EMBL/GenBank/DDBJ databases">
        <authorList>
            <person name="Otto D Thomas"/>
            <person name="Naeem Raeece"/>
        </authorList>
    </citation>
    <scope>NUCLEOTIDE SEQUENCE</scope>
</reference>
<name>A0A0G4HWJ2_9ALVE</name>
<dbReference type="AlphaFoldDB" id="A0A0G4HWJ2"/>
<proteinExistence type="predicted"/>